<evidence type="ECO:0000313" key="3">
    <source>
        <dbReference type="EnsemblPlants" id="PGSC0003DMT400073096"/>
    </source>
</evidence>
<dbReference type="InterPro" id="IPR036047">
    <property type="entry name" value="F-box-like_dom_sf"/>
</dbReference>
<reference evidence="4" key="1">
    <citation type="journal article" date="2011" name="Nature">
        <title>Genome sequence and analysis of the tuber crop potato.</title>
        <authorList>
            <consortium name="The Potato Genome Sequencing Consortium"/>
        </authorList>
    </citation>
    <scope>NUCLEOTIDE SEQUENCE [LARGE SCALE GENOMIC DNA]</scope>
    <source>
        <strain evidence="4">cv. DM1-3 516 R44</strain>
    </source>
</reference>
<name>M1CRJ1_SOLTU</name>
<dbReference type="Proteomes" id="UP000011115">
    <property type="component" value="Unassembled WGS sequence"/>
</dbReference>
<dbReference type="OMA" id="DVWEIEL"/>
<dbReference type="RefSeq" id="XP_015169263.1">
    <property type="nucleotide sequence ID" value="XM_015313777.1"/>
</dbReference>
<feature type="domain" description="F-box associated beta-propeller type 1" evidence="2">
    <location>
        <begin position="81"/>
        <end position="331"/>
    </location>
</feature>
<evidence type="ECO:0000313" key="4">
    <source>
        <dbReference type="Proteomes" id="UP000011115"/>
    </source>
</evidence>
<dbReference type="KEGG" id="sot:107062770"/>
<evidence type="ECO:0000259" key="2">
    <source>
        <dbReference type="Pfam" id="PF07734"/>
    </source>
</evidence>
<dbReference type="OrthoDB" id="1867629at2759"/>
<dbReference type="InterPro" id="IPR017451">
    <property type="entry name" value="F-box-assoc_interact_dom"/>
</dbReference>
<protein>
    <submittedName>
        <fullName evidence="3">Ubiquitin-protein ligase</fullName>
    </submittedName>
</protein>
<gene>
    <name evidence="3" type="primary">LOC107062770</name>
</gene>
<dbReference type="InterPro" id="IPR006527">
    <property type="entry name" value="F-box-assoc_dom_typ1"/>
</dbReference>
<proteinExistence type="predicted"/>
<evidence type="ECO:0000259" key="1">
    <source>
        <dbReference type="Pfam" id="PF00646"/>
    </source>
</evidence>
<sequence>MKKGRRITDIPCLHEEILGVIFSRLPVKTLLRLKCSHKGYCDLISSPWFMTLHRKRFSSDPDNHCIFVQTGKINRLIRIQNPGNLIKLNEPCRTDYTVIGSINGLICLATNIASRQWICIWNPSINQYKMFPVHSDNPEKTRKCDVSMGFGYEKGCDDYKVIRVLSYKTGWPLTILEIYSTNSDSWKEVKSDSRLIKLNTCFCNVIVEGLPYWVAKDLDGSTVLASFVWSIEKFFIIPLPEEVITKSQTFVATNYHGSFALLAYSSPSKFKACIDVWEIELDISAEECDWKKKDTFHTDFGFSMHWGLTGGGIVVENAPNMPFLFNVTTKQRWEMGINPILSLSNYTESLVSIKGFRRVRNQLKRKRKASNPVRARLS</sequence>
<dbReference type="InParanoid" id="M1CRJ1"/>
<dbReference type="InterPro" id="IPR050796">
    <property type="entry name" value="SCF_F-box_component"/>
</dbReference>
<keyword evidence="4" id="KW-1185">Reference proteome</keyword>
<dbReference type="PaxDb" id="4113-PGSC0003DMT400073096"/>
<dbReference type="Pfam" id="PF07734">
    <property type="entry name" value="FBA_1"/>
    <property type="match status" value="1"/>
</dbReference>
<dbReference type="HOGENOM" id="CLU_027176_1_2_1"/>
<feature type="domain" description="F-box" evidence="1">
    <location>
        <begin position="10"/>
        <end position="49"/>
    </location>
</feature>
<accession>M1CRJ1</accession>
<reference evidence="3" key="2">
    <citation type="submission" date="2015-06" db="UniProtKB">
        <authorList>
            <consortium name="EnsemblPlants"/>
        </authorList>
    </citation>
    <scope>IDENTIFICATION</scope>
    <source>
        <strain evidence="3">DM1-3 516 R44</strain>
    </source>
</reference>
<dbReference type="PANTHER" id="PTHR31672">
    <property type="entry name" value="BNACNNG10540D PROTEIN"/>
    <property type="match status" value="1"/>
</dbReference>
<dbReference type="EnsemblPlants" id="PGSC0003DMT400073096">
    <property type="protein sequence ID" value="PGSC0003DMT400073096"/>
    <property type="gene ID" value="PGSC0003DMG400028431"/>
</dbReference>
<dbReference type="NCBIfam" id="TIGR01640">
    <property type="entry name" value="F_box_assoc_1"/>
    <property type="match status" value="1"/>
</dbReference>
<dbReference type="Pfam" id="PF00646">
    <property type="entry name" value="F-box"/>
    <property type="match status" value="1"/>
</dbReference>
<dbReference type="SUPFAM" id="SSF81383">
    <property type="entry name" value="F-box domain"/>
    <property type="match status" value="1"/>
</dbReference>
<dbReference type="PANTHER" id="PTHR31672:SF13">
    <property type="entry name" value="F-BOX PROTEIN CPR30-LIKE"/>
    <property type="match status" value="1"/>
</dbReference>
<dbReference type="GeneID" id="107062770"/>
<dbReference type="InterPro" id="IPR001810">
    <property type="entry name" value="F-box_dom"/>
</dbReference>
<dbReference type="Gramene" id="PGSC0003DMT400073096">
    <property type="protein sequence ID" value="PGSC0003DMT400073096"/>
    <property type="gene ID" value="PGSC0003DMG400028431"/>
</dbReference>
<organism evidence="3 4">
    <name type="scientific">Solanum tuberosum</name>
    <name type="common">Potato</name>
    <dbReference type="NCBI Taxonomy" id="4113"/>
    <lineage>
        <taxon>Eukaryota</taxon>
        <taxon>Viridiplantae</taxon>
        <taxon>Streptophyta</taxon>
        <taxon>Embryophyta</taxon>
        <taxon>Tracheophyta</taxon>
        <taxon>Spermatophyta</taxon>
        <taxon>Magnoliopsida</taxon>
        <taxon>eudicotyledons</taxon>
        <taxon>Gunneridae</taxon>
        <taxon>Pentapetalae</taxon>
        <taxon>asterids</taxon>
        <taxon>lamiids</taxon>
        <taxon>Solanales</taxon>
        <taxon>Solanaceae</taxon>
        <taxon>Solanoideae</taxon>
        <taxon>Solaneae</taxon>
        <taxon>Solanum</taxon>
    </lineage>
</organism>
<dbReference type="AlphaFoldDB" id="M1CRJ1"/>